<name>A0AAN9GLK9_9CAEN</name>
<dbReference type="AlphaFoldDB" id="A0AAN9GLK9"/>
<keyword evidence="1" id="KW-0812">Transmembrane</keyword>
<evidence type="ECO:0000256" key="1">
    <source>
        <dbReference type="SAM" id="Phobius"/>
    </source>
</evidence>
<reference evidence="2 3" key="1">
    <citation type="submission" date="2024-02" db="EMBL/GenBank/DDBJ databases">
        <title>Chromosome-scale genome assembly of the rough periwinkle Littorina saxatilis.</title>
        <authorList>
            <person name="De Jode A."/>
            <person name="Faria R."/>
            <person name="Formenti G."/>
            <person name="Sims Y."/>
            <person name="Smith T.P."/>
            <person name="Tracey A."/>
            <person name="Wood J.M.D."/>
            <person name="Zagrodzka Z.B."/>
            <person name="Johannesson K."/>
            <person name="Butlin R.K."/>
            <person name="Leder E.H."/>
        </authorList>
    </citation>
    <scope>NUCLEOTIDE SEQUENCE [LARGE SCALE GENOMIC DNA]</scope>
    <source>
        <strain evidence="2">Snail1</strain>
        <tissue evidence="2">Muscle</tissue>
    </source>
</reference>
<accession>A0AAN9GLK9</accession>
<evidence type="ECO:0000313" key="3">
    <source>
        <dbReference type="Proteomes" id="UP001374579"/>
    </source>
</evidence>
<keyword evidence="1" id="KW-0472">Membrane</keyword>
<dbReference type="EMBL" id="JBAMIC010000002">
    <property type="protein sequence ID" value="KAK7113178.1"/>
    <property type="molecule type" value="Genomic_DNA"/>
</dbReference>
<keyword evidence="1" id="KW-1133">Transmembrane helix</keyword>
<organism evidence="2 3">
    <name type="scientific">Littorina saxatilis</name>
    <dbReference type="NCBI Taxonomy" id="31220"/>
    <lineage>
        <taxon>Eukaryota</taxon>
        <taxon>Metazoa</taxon>
        <taxon>Spiralia</taxon>
        <taxon>Lophotrochozoa</taxon>
        <taxon>Mollusca</taxon>
        <taxon>Gastropoda</taxon>
        <taxon>Caenogastropoda</taxon>
        <taxon>Littorinimorpha</taxon>
        <taxon>Littorinoidea</taxon>
        <taxon>Littorinidae</taxon>
        <taxon>Littorina</taxon>
    </lineage>
</organism>
<keyword evidence="3" id="KW-1185">Reference proteome</keyword>
<protein>
    <submittedName>
        <fullName evidence="2">Uncharacterized protein</fullName>
    </submittedName>
</protein>
<evidence type="ECO:0000313" key="2">
    <source>
        <dbReference type="EMBL" id="KAK7113178.1"/>
    </source>
</evidence>
<comment type="caution">
    <text evidence="2">The sequence shown here is derived from an EMBL/GenBank/DDBJ whole genome shotgun (WGS) entry which is preliminary data.</text>
</comment>
<feature type="transmembrane region" description="Helical" evidence="1">
    <location>
        <begin position="20"/>
        <end position="42"/>
    </location>
</feature>
<sequence length="75" mass="8476">MASKGAVKGVSLLKRGWHEIPEIMCCLGMIGLSTVLLGAGIMRYDKDKSHRYKFHYTVVRPEGVKADYVVKKMYN</sequence>
<proteinExistence type="predicted"/>
<dbReference type="Proteomes" id="UP001374579">
    <property type="component" value="Unassembled WGS sequence"/>
</dbReference>
<gene>
    <name evidence="2" type="ORF">V1264_012516</name>
</gene>